<dbReference type="EMBL" id="FO203512">
    <property type="protein sequence ID" value="CCK76976.1"/>
    <property type="molecule type" value="Genomic_DNA"/>
</dbReference>
<feature type="transmembrane region" description="Helical" evidence="6">
    <location>
        <begin position="21"/>
        <end position="39"/>
    </location>
</feature>
<dbReference type="Proteomes" id="UP000032749">
    <property type="component" value="Chromosome"/>
</dbReference>
<keyword evidence="2" id="KW-1003">Cell membrane</keyword>
<evidence type="ECO:0000256" key="5">
    <source>
        <dbReference type="ARBA" id="ARBA00023136"/>
    </source>
</evidence>
<evidence type="ECO:0000259" key="7">
    <source>
        <dbReference type="Pfam" id="PF01292"/>
    </source>
</evidence>
<dbReference type="Gene3D" id="1.20.950.20">
    <property type="entry name" value="Transmembrane di-heme cytochromes, Chain C"/>
    <property type="match status" value="1"/>
</dbReference>
<dbReference type="AlphaFoldDB" id="R4YPF0"/>
<evidence type="ECO:0000256" key="2">
    <source>
        <dbReference type="ARBA" id="ARBA00022475"/>
    </source>
</evidence>
<dbReference type="InterPro" id="IPR016174">
    <property type="entry name" value="Di-haem_cyt_TM"/>
</dbReference>
<comment type="subcellular location">
    <subcellularLocation>
        <location evidence="1">Cell membrane</location>
        <topology evidence="1">Multi-pass membrane protein</topology>
    </subcellularLocation>
</comment>
<reference evidence="8 9" key="1">
    <citation type="journal article" date="2013" name="Nat. Commun.">
        <title>Genome sequence and functional genomic analysis of the oil-degrading bacterium Oleispira antarctica.</title>
        <authorList>
            <person name="Kube M."/>
            <person name="Chernikova T.N."/>
            <person name="Al-Ramahi Y."/>
            <person name="Beloqui A."/>
            <person name="Lopez-Cortez N."/>
            <person name="Guazzaroni M.E."/>
            <person name="Heipieper H.J."/>
            <person name="Klages S."/>
            <person name="Kotsyurbenko O.R."/>
            <person name="Langer I."/>
            <person name="Nechitaylo T.Y."/>
            <person name="Lunsdorf H."/>
            <person name="Fernandez M."/>
            <person name="Juarez S."/>
            <person name="Ciordia S."/>
            <person name="Singer A."/>
            <person name="Kagan O."/>
            <person name="Egorova O."/>
            <person name="Petit P.A."/>
            <person name="Stogios P."/>
            <person name="Kim Y."/>
            <person name="Tchigvintsev A."/>
            <person name="Flick R."/>
            <person name="Denaro R."/>
            <person name="Genovese M."/>
            <person name="Albar J.P."/>
            <person name="Reva O.N."/>
            <person name="Martinez-Gomariz M."/>
            <person name="Tran H."/>
            <person name="Ferrer M."/>
            <person name="Savchenko A."/>
            <person name="Yakunin A.F."/>
            <person name="Yakimov M.M."/>
            <person name="Golyshina O.V."/>
            <person name="Reinhardt R."/>
            <person name="Golyshin P.N."/>
        </authorList>
    </citation>
    <scope>NUCLEOTIDE SEQUENCE [LARGE SCALE GENOMIC DNA]</scope>
</reference>
<dbReference type="HOGENOM" id="CLU_117047_1_0_6"/>
<keyword evidence="4 6" id="KW-1133">Transmembrane helix</keyword>
<keyword evidence="5 6" id="KW-0472">Membrane</keyword>
<dbReference type="GO" id="GO:0009055">
    <property type="term" value="F:electron transfer activity"/>
    <property type="evidence" value="ECO:0007669"/>
    <property type="project" value="InterPro"/>
</dbReference>
<accession>R4YPF0</accession>
<dbReference type="Pfam" id="PF01292">
    <property type="entry name" value="Ni_hydr_CYTB"/>
    <property type="match status" value="1"/>
</dbReference>
<gene>
    <name evidence="8" type="ORF">OLEAN_C28000</name>
</gene>
<sequence length="191" mass="21873">MNIFKKIMEYLRERQLPMVRYLHITIIILVISQIIVSNFMGFTSAGDISPNTIEFYGTWLHILTGLFIIPIAFVFIIIELKQHGFKYYFPYLSGEVEQLKNDINQLLKFKLPEPNAYGIAAIIQGLGLGALFLVILSGLTWFIAWNANLSWSHDIKEIHEFLTGLIQAYIIGHGCMGILHIYLHSKSKKNS</sequence>
<dbReference type="KEGG" id="oai:OLEAN_C28000"/>
<dbReference type="OrthoDB" id="6265126at2"/>
<protein>
    <recommendedName>
        <fullName evidence="7">Cytochrome b561 bacterial/Ni-hydrogenase domain-containing protein</fullName>
    </recommendedName>
</protein>
<keyword evidence="9" id="KW-1185">Reference proteome</keyword>
<evidence type="ECO:0000256" key="3">
    <source>
        <dbReference type="ARBA" id="ARBA00022692"/>
    </source>
</evidence>
<evidence type="ECO:0000313" key="9">
    <source>
        <dbReference type="Proteomes" id="UP000032749"/>
    </source>
</evidence>
<evidence type="ECO:0000256" key="1">
    <source>
        <dbReference type="ARBA" id="ARBA00004651"/>
    </source>
</evidence>
<feature type="transmembrane region" description="Helical" evidence="6">
    <location>
        <begin position="164"/>
        <end position="183"/>
    </location>
</feature>
<name>R4YPF0_OLEAN</name>
<evidence type="ECO:0000313" key="8">
    <source>
        <dbReference type="EMBL" id="CCK76976.1"/>
    </source>
</evidence>
<organism evidence="8 9">
    <name type="scientific">Oleispira antarctica RB-8</name>
    <dbReference type="NCBI Taxonomy" id="698738"/>
    <lineage>
        <taxon>Bacteria</taxon>
        <taxon>Pseudomonadati</taxon>
        <taxon>Pseudomonadota</taxon>
        <taxon>Gammaproteobacteria</taxon>
        <taxon>Oceanospirillales</taxon>
        <taxon>Oceanospirillaceae</taxon>
        <taxon>Oleispira</taxon>
    </lineage>
</organism>
<proteinExistence type="predicted"/>
<dbReference type="STRING" id="698738.OLEAN_C28000"/>
<feature type="transmembrane region" description="Helical" evidence="6">
    <location>
        <begin position="59"/>
        <end position="78"/>
    </location>
</feature>
<dbReference type="GO" id="GO:0005886">
    <property type="term" value="C:plasma membrane"/>
    <property type="evidence" value="ECO:0007669"/>
    <property type="project" value="UniProtKB-SubCell"/>
</dbReference>
<dbReference type="GO" id="GO:0022904">
    <property type="term" value="P:respiratory electron transport chain"/>
    <property type="evidence" value="ECO:0007669"/>
    <property type="project" value="InterPro"/>
</dbReference>
<evidence type="ECO:0000256" key="4">
    <source>
        <dbReference type="ARBA" id="ARBA00022989"/>
    </source>
</evidence>
<dbReference type="InterPro" id="IPR011577">
    <property type="entry name" value="Cyt_b561_bac/Ni-Hgenase"/>
</dbReference>
<evidence type="ECO:0000256" key="6">
    <source>
        <dbReference type="SAM" id="Phobius"/>
    </source>
</evidence>
<keyword evidence="3 6" id="KW-0812">Transmembrane</keyword>
<dbReference type="SUPFAM" id="SSF81342">
    <property type="entry name" value="Transmembrane di-heme cytochromes"/>
    <property type="match status" value="1"/>
</dbReference>
<feature type="transmembrane region" description="Helical" evidence="6">
    <location>
        <begin position="116"/>
        <end position="144"/>
    </location>
</feature>
<feature type="domain" description="Cytochrome b561 bacterial/Ni-hydrogenase" evidence="7">
    <location>
        <begin position="18"/>
        <end position="184"/>
    </location>
</feature>